<proteinExistence type="predicted"/>
<evidence type="ECO:0000313" key="1">
    <source>
        <dbReference type="EMBL" id="KAF3439262.1"/>
    </source>
</evidence>
<reference evidence="1" key="1">
    <citation type="submission" date="2020-03" db="EMBL/GenBank/DDBJ databases">
        <title>A high-quality chromosome-level genome assembly of a woody plant with both climbing and erect habits, Rhamnella rubrinervis.</title>
        <authorList>
            <person name="Lu Z."/>
            <person name="Yang Y."/>
            <person name="Zhu X."/>
            <person name="Sun Y."/>
        </authorList>
    </citation>
    <scope>NUCLEOTIDE SEQUENCE</scope>
    <source>
        <strain evidence="1">BYM</strain>
        <tissue evidence="1">Leaf</tissue>
    </source>
</reference>
<name>A0A8K0DXA7_9ROSA</name>
<keyword evidence="2" id="KW-1185">Reference proteome</keyword>
<accession>A0A8K0DXA7</accession>
<protein>
    <submittedName>
        <fullName evidence="1">Uncharacterized protein</fullName>
    </submittedName>
</protein>
<sequence>MVSGPVLVESRDGSVRGGFSEYHLMNTNVRVNKHCSVELDQVEEEEIRVCEVASETTKQTVNYVFTIFTEKTTFRPINFYID</sequence>
<comment type="caution">
    <text evidence="1">The sequence shown here is derived from an EMBL/GenBank/DDBJ whole genome shotgun (WGS) entry which is preliminary data.</text>
</comment>
<dbReference type="EMBL" id="VOIH02000008">
    <property type="protein sequence ID" value="KAF3439262.1"/>
    <property type="molecule type" value="Genomic_DNA"/>
</dbReference>
<gene>
    <name evidence="1" type="ORF">FNV43_RR17538</name>
</gene>
<dbReference type="Proteomes" id="UP000796880">
    <property type="component" value="Unassembled WGS sequence"/>
</dbReference>
<evidence type="ECO:0000313" key="2">
    <source>
        <dbReference type="Proteomes" id="UP000796880"/>
    </source>
</evidence>
<dbReference type="AlphaFoldDB" id="A0A8K0DXA7"/>
<organism evidence="1 2">
    <name type="scientific">Rhamnella rubrinervis</name>
    <dbReference type="NCBI Taxonomy" id="2594499"/>
    <lineage>
        <taxon>Eukaryota</taxon>
        <taxon>Viridiplantae</taxon>
        <taxon>Streptophyta</taxon>
        <taxon>Embryophyta</taxon>
        <taxon>Tracheophyta</taxon>
        <taxon>Spermatophyta</taxon>
        <taxon>Magnoliopsida</taxon>
        <taxon>eudicotyledons</taxon>
        <taxon>Gunneridae</taxon>
        <taxon>Pentapetalae</taxon>
        <taxon>rosids</taxon>
        <taxon>fabids</taxon>
        <taxon>Rosales</taxon>
        <taxon>Rhamnaceae</taxon>
        <taxon>rhamnoid group</taxon>
        <taxon>Rhamneae</taxon>
        <taxon>Rhamnella</taxon>
    </lineage>
</organism>